<proteinExistence type="predicted"/>
<dbReference type="InterPro" id="IPR013830">
    <property type="entry name" value="SGNH_hydro"/>
</dbReference>
<feature type="domain" description="Peptidase S9 prolyl oligopeptidase catalytic" evidence="2">
    <location>
        <begin position="117"/>
        <end position="250"/>
    </location>
</feature>
<dbReference type="RefSeq" id="WP_274154244.1">
    <property type="nucleotide sequence ID" value="NZ_CP117812.1"/>
</dbReference>
<evidence type="ECO:0000256" key="1">
    <source>
        <dbReference type="SAM" id="SignalP"/>
    </source>
</evidence>
<feature type="domain" description="SGNH hydrolase-type esterase" evidence="3">
    <location>
        <begin position="306"/>
        <end position="473"/>
    </location>
</feature>
<dbReference type="Proteomes" id="UP001214250">
    <property type="component" value="Chromosome 2"/>
</dbReference>
<dbReference type="Pfam" id="PF13472">
    <property type="entry name" value="Lipase_GDSL_2"/>
    <property type="match status" value="1"/>
</dbReference>
<sequence>MNNWRSPLAIFLTLLFFSLLSSADETKLFPGKVSEWHGYSMYSTKDTKVVVPKTIADGKPWVWRARFWGHKPQFDLAMLAKGYHVVYCDVGNLFGSPKAVKKWDDFYTYLRFEHLFADRAILEGMSRGGLIIYNWAAKNPEKVAAIYGDAPVMNFKSWPGGKGQGSGSKRDWQNCLKAYGFTEEQALAYKFNPIDNLKALAKAKIPILHVVGDADKVVPVAENTAIAELRYKKMGGTFEVIHKPGIGHVHSLKDPTPIIDFMMKHTKNKVAISADKIVSDKNFITRSDFQNSRFQFEQNKKGHVAFLGGSITEMNGYRPMVSEMLTKRFPDTKFNFTAAGISSTCSDTGAFRLEHDILSQGPLDMLFVEFAVNDDQDGIYNYNDAIRGMEGIIAQARRHNPNVDIIMTFFVNTNILALAQKGEMNPSTTAHSKVAEQHSISVNNLAQELADLVNSGQMTWKKFGGVHPNKYGNTMAATMIKNALFKQWSQPLAKDAKITPHPKKDLVDSKSYANGRFLPFDDIQTDANWQKGPPNWAQENKGSVRGRFQKSAMIYTKTAGAKLNITFTGTAIGAYMLSGPDAGIIKCTIDGKESKIIDTLHKHSGFNYPMTLMFFNELEGGEHILELETLENKPGRIKPGGSAFRALHFTAN</sequence>
<reference evidence="4 5" key="1">
    <citation type="submission" date="2023-02" db="EMBL/GenBank/DDBJ databases">
        <title>Genome sequence of Lentisphaera profundi SAORIC-696.</title>
        <authorList>
            <person name="Kim e."/>
            <person name="Cho J.-C."/>
            <person name="Choi A."/>
            <person name="Kang I."/>
        </authorList>
    </citation>
    <scope>NUCLEOTIDE SEQUENCE [LARGE SCALE GENOMIC DNA]</scope>
    <source>
        <strain evidence="4 5">SAORIC-696</strain>
    </source>
</reference>
<evidence type="ECO:0000259" key="3">
    <source>
        <dbReference type="Pfam" id="PF13472"/>
    </source>
</evidence>
<dbReference type="InterPro" id="IPR036514">
    <property type="entry name" value="SGNH_hydro_sf"/>
</dbReference>
<keyword evidence="1" id="KW-0732">Signal</keyword>
<gene>
    <name evidence="4" type="ORF">PQO03_16240</name>
</gene>
<keyword evidence="5" id="KW-1185">Reference proteome</keyword>
<feature type="chain" id="PRO_5046683594" evidence="1">
    <location>
        <begin position="24"/>
        <end position="652"/>
    </location>
</feature>
<dbReference type="Gene3D" id="2.60.120.260">
    <property type="entry name" value="Galactose-binding domain-like"/>
    <property type="match status" value="1"/>
</dbReference>
<dbReference type="EMBL" id="CP117812">
    <property type="protein sequence ID" value="WDE99387.1"/>
    <property type="molecule type" value="Genomic_DNA"/>
</dbReference>
<dbReference type="PANTHER" id="PTHR30383">
    <property type="entry name" value="THIOESTERASE 1/PROTEASE 1/LYSOPHOSPHOLIPASE L1"/>
    <property type="match status" value="1"/>
</dbReference>
<organism evidence="4 5">
    <name type="scientific">Lentisphaera profundi</name>
    <dbReference type="NCBI Taxonomy" id="1658616"/>
    <lineage>
        <taxon>Bacteria</taxon>
        <taxon>Pseudomonadati</taxon>
        <taxon>Lentisphaerota</taxon>
        <taxon>Lentisphaeria</taxon>
        <taxon>Lentisphaerales</taxon>
        <taxon>Lentisphaeraceae</taxon>
        <taxon>Lentisphaera</taxon>
    </lineage>
</organism>
<dbReference type="PANTHER" id="PTHR30383:SF28">
    <property type="entry name" value="LIPASE_ACYLHYDROLASE"/>
    <property type="match status" value="1"/>
</dbReference>
<dbReference type="Pfam" id="PF00326">
    <property type="entry name" value="Peptidase_S9"/>
    <property type="match status" value="1"/>
</dbReference>
<accession>A0ABY7W2P5</accession>
<evidence type="ECO:0000259" key="2">
    <source>
        <dbReference type="Pfam" id="PF00326"/>
    </source>
</evidence>
<name>A0ABY7W2P5_9BACT</name>
<dbReference type="Gene3D" id="3.40.50.1820">
    <property type="entry name" value="alpha/beta hydrolase"/>
    <property type="match status" value="1"/>
</dbReference>
<dbReference type="InterPro" id="IPR001375">
    <property type="entry name" value="Peptidase_S9_cat"/>
</dbReference>
<dbReference type="InterPro" id="IPR051532">
    <property type="entry name" value="Ester_Hydrolysis_Enzymes"/>
</dbReference>
<evidence type="ECO:0000313" key="5">
    <source>
        <dbReference type="Proteomes" id="UP001214250"/>
    </source>
</evidence>
<dbReference type="SUPFAM" id="SSF53474">
    <property type="entry name" value="alpha/beta-Hydrolases"/>
    <property type="match status" value="1"/>
</dbReference>
<protein>
    <submittedName>
        <fullName evidence="4">GDSL-type esterase/lipase family protein</fullName>
    </submittedName>
</protein>
<feature type="signal peptide" evidence="1">
    <location>
        <begin position="1"/>
        <end position="23"/>
    </location>
</feature>
<dbReference type="SUPFAM" id="SSF52266">
    <property type="entry name" value="SGNH hydrolase"/>
    <property type="match status" value="1"/>
</dbReference>
<evidence type="ECO:0000313" key="4">
    <source>
        <dbReference type="EMBL" id="WDE99387.1"/>
    </source>
</evidence>
<dbReference type="Gene3D" id="3.40.50.1110">
    <property type="entry name" value="SGNH hydrolase"/>
    <property type="match status" value="1"/>
</dbReference>
<dbReference type="InterPro" id="IPR029058">
    <property type="entry name" value="AB_hydrolase_fold"/>
</dbReference>